<accession>A0A5F2B0T0</accession>
<dbReference type="RefSeq" id="WP_135671383.1">
    <property type="nucleotide sequence ID" value="NZ_RQGN01000071.1"/>
</dbReference>
<dbReference type="PANTHER" id="PTHR21174">
    <property type="match status" value="1"/>
</dbReference>
<evidence type="ECO:0000313" key="2">
    <source>
        <dbReference type="Proteomes" id="UP000298429"/>
    </source>
</evidence>
<gene>
    <name evidence="1" type="ORF">EHQ76_13405</name>
</gene>
<dbReference type="AlphaFoldDB" id="A0A5F2B0T0"/>
<evidence type="ECO:0000313" key="1">
    <source>
        <dbReference type="EMBL" id="TGL98024.1"/>
    </source>
</evidence>
<evidence type="ECO:0008006" key="3">
    <source>
        <dbReference type="Google" id="ProtNLM"/>
    </source>
</evidence>
<name>A0A5F2B0T0_9LEPT</name>
<protein>
    <recommendedName>
        <fullName evidence="3">Metal-dependent HD superfamily phosphohydrolase</fullName>
    </recommendedName>
</protein>
<proteinExistence type="predicted"/>
<dbReference type="PIRSF" id="PIRSF035170">
    <property type="entry name" value="HD_phosphohydro"/>
    <property type="match status" value="1"/>
</dbReference>
<dbReference type="PANTHER" id="PTHR21174:SF0">
    <property type="entry name" value="HD PHOSPHOHYDROLASE FAMILY PROTEIN-RELATED"/>
    <property type="match status" value="1"/>
</dbReference>
<dbReference type="OrthoDB" id="9808993at2"/>
<reference evidence="1 2" key="1">
    <citation type="journal article" date="2019" name="PLoS Negl. Trop. Dis.">
        <title>Revisiting the worldwide diversity of Leptospira species in the environment.</title>
        <authorList>
            <person name="Vincent A.T."/>
            <person name="Schiettekatte O."/>
            <person name="Bourhy P."/>
            <person name="Veyrier F.J."/>
            <person name="Picardeau M."/>
        </authorList>
    </citation>
    <scope>NUCLEOTIDE SEQUENCE [LARGE SCALE GENOMIC DNA]</scope>
    <source>
        <strain evidence="1 2">201702444</strain>
    </source>
</reference>
<dbReference type="InterPro" id="IPR009218">
    <property type="entry name" value="HD_phosphohydro"/>
</dbReference>
<sequence>MTLKQTFFETASRYSSDIDLIESLWKEIATRYGEPHRHYHNLSHLETLLSLILEIKIFATDWDCILFTMYYHDVVYDVTQNDNEEQSANLAEKRLREIGFPTTRIGLCKSQILATKGHSQSEDNDTNLFTDADLSILGQNWDNYSKYYKNIRTEYSIYSDADYSQGRKKVLHYFLDLERIYKTKFFFERFETSARENLTRELKEI</sequence>
<dbReference type="Gene3D" id="1.10.3210.10">
    <property type="entry name" value="Hypothetical protein af1432"/>
    <property type="match status" value="1"/>
</dbReference>
<organism evidence="1 2">
    <name type="scientific">Leptospira barantonii</name>
    <dbReference type="NCBI Taxonomy" id="2023184"/>
    <lineage>
        <taxon>Bacteria</taxon>
        <taxon>Pseudomonadati</taxon>
        <taxon>Spirochaetota</taxon>
        <taxon>Spirochaetia</taxon>
        <taxon>Leptospirales</taxon>
        <taxon>Leptospiraceae</taxon>
        <taxon>Leptospira</taxon>
    </lineage>
</organism>
<dbReference type="EMBL" id="RQGN01000071">
    <property type="protein sequence ID" value="TGL98024.1"/>
    <property type="molecule type" value="Genomic_DNA"/>
</dbReference>
<dbReference type="SUPFAM" id="SSF109604">
    <property type="entry name" value="HD-domain/PDEase-like"/>
    <property type="match status" value="1"/>
</dbReference>
<dbReference type="Proteomes" id="UP000298429">
    <property type="component" value="Unassembled WGS sequence"/>
</dbReference>
<comment type="caution">
    <text evidence="1">The sequence shown here is derived from an EMBL/GenBank/DDBJ whole genome shotgun (WGS) entry which is preliminary data.</text>
</comment>